<dbReference type="OrthoDB" id="1749473at2759"/>
<evidence type="ECO:0000256" key="5">
    <source>
        <dbReference type="PROSITE-ProRule" id="PRU00176"/>
    </source>
</evidence>
<evidence type="ECO:0000256" key="3">
    <source>
        <dbReference type="ARBA" id="ARBA00022884"/>
    </source>
</evidence>
<reference evidence="8" key="1">
    <citation type="submission" date="2022-03" db="EMBL/GenBank/DDBJ databases">
        <authorList>
            <person name="Lindestad O."/>
        </authorList>
    </citation>
    <scope>NUCLEOTIDE SEQUENCE</scope>
</reference>
<evidence type="ECO:0000259" key="7">
    <source>
        <dbReference type="PROSITE" id="PS50102"/>
    </source>
</evidence>
<dbReference type="SMART" id="SM00360">
    <property type="entry name" value="RRM"/>
    <property type="match status" value="1"/>
</dbReference>
<comment type="caution">
    <text evidence="8">The sequence shown here is derived from an EMBL/GenBank/DDBJ whole genome shotgun (WGS) entry which is preliminary data.</text>
</comment>
<dbReference type="PANTHER" id="PTHR47640">
    <property type="entry name" value="TRNA SELENOCYSTEINE 1-ASSOCIATED PROTEIN 1-RELATED-RELATED"/>
    <property type="match status" value="1"/>
</dbReference>
<accession>A0A8S4RBV2</accession>
<feature type="region of interest" description="Disordered" evidence="6">
    <location>
        <begin position="104"/>
        <end position="212"/>
    </location>
</feature>
<dbReference type="Proteomes" id="UP000838756">
    <property type="component" value="Unassembled WGS sequence"/>
</dbReference>
<evidence type="ECO:0000313" key="9">
    <source>
        <dbReference type="Proteomes" id="UP000838756"/>
    </source>
</evidence>
<dbReference type="Pfam" id="PF00076">
    <property type="entry name" value="RRM_1"/>
    <property type="match status" value="1"/>
</dbReference>
<dbReference type="PANTHER" id="PTHR47640:SF11">
    <property type="entry name" value="RNA-BINDING PROTEIN 42"/>
    <property type="match status" value="1"/>
</dbReference>
<dbReference type="AlphaFoldDB" id="A0A8S4RBV2"/>
<evidence type="ECO:0000256" key="4">
    <source>
        <dbReference type="ARBA" id="ARBA00030574"/>
    </source>
</evidence>
<sequence>MFKILRSIMDDSSKFQQMQDEMSRFEAEISGTEMVSLRPVIGAATFGAVQQQLERSLPPHPPPNSLLQPFDVMGTRLMYPTVPPPPPPPSMNPIMVPASVQRHRPSGIQEGFPSNLYLRPGVPGPQLAPLSPPRPQPIVLSAAPQLYKQPKEDESKKDKSESKKRKRERAPSPPKIEPEVVELTLPTPLPPPPTPVAETTVPKAKKEKKHRKVVRTAGGQVWEDVTLLDWPDDDFRMFCGDLGNDVTDELLTRTFGKYTSFQRAKVIRDKRTNKSKGFGFVSFKDPGDFIKAMKEMDGRYVGSRPIKLRKSSWKNRSLDIVRKKEKEKAALLSLLMAGNMN</sequence>
<dbReference type="Gene3D" id="3.30.70.330">
    <property type="match status" value="1"/>
</dbReference>
<proteinExistence type="inferred from homology"/>
<evidence type="ECO:0000256" key="1">
    <source>
        <dbReference type="ARBA" id="ARBA00007408"/>
    </source>
</evidence>
<evidence type="ECO:0000256" key="6">
    <source>
        <dbReference type="SAM" id="MobiDB-lite"/>
    </source>
</evidence>
<dbReference type="InterPro" id="IPR000504">
    <property type="entry name" value="RRM_dom"/>
</dbReference>
<dbReference type="PROSITE" id="PS50102">
    <property type="entry name" value="RRM"/>
    <property type="match status" value="1"/>
</dbReference>
<dbReference type="InterPro" id="IPR012677">
    <property type="entry name" value="Nucleotide-bd_a/b_plait_sf"/>
</dbReference>
<evidence type="ECO:0000256" key="2">
    <source>
        <dbReference type="ARBA" id="ARBA00015192"/>
    </source>
</evidence>
<dbReference type="CDD" id="cd12383">
    <property type="entry name" value="RRM_RBM42"/>
    <property type="match status" value="1"/>
</dbReference>
<dbReference type="EMBL" id="CAKXAJ010025083">
    <property type="protein sequence ID" value="CAH2234763.1"/>
    <property type="molecule type" value="Genomic_DNA"/>
</dbReference>
<feature type="compositionally biased region" description="Basic and acidic residues" evidence="6">
    <location>
        <begin position="149"/>
        <end position="161"/>
    </location>
</feature>
<feature type="domain" description="RRM" evidence="7">
    <location>
        <begin position="235"/>
        <end position="313"/>
    </location>
</feature>
<dbReference type="InterPro" id="IPR035979">
    <property type="entry name" value="RBD_domain_sf"/>
</dbReference>
<protein>
    <recommendedName>
        <fullName evidence="2">RNA-binding protein 42</fullName>
    </recommendedName>
    <alternativeName>
        <fullName evidence="4">RNA-binding motif protein 42</fullName>
    </alternativeName>
</protein>
<keyword evidence="3 5" id="KW-0694">RNA-binding</keyword>
<dbReference type="InterPro" id="IPR034215">
    <property type="entry name" value="RBM42_RRM"/>
</dbReference>
<dbReference type="GO" id="GO:0003729">
    <property type="term" value="F:mRNA binding"/>
    <property type="evidence" value="ECO:0007669"/>
    <property type="project" value="InterPro"/>
</dbReference>
<evidence type="ECO:0000313" key="8">
    <source>
        <dbReference type="EMBL" id="CAH2234763.1"/>
    </source>
</evidence>
<name>A0A8S4RBV2_9NEOP</name>
<dbReference type="InterPro" id="IPR050825">
    <property type="entry name" value="RBM42_RBP45_47-like"/>
</dbReference>
<comment type="similarity">
    <text evidence="1">Belongs to the RRM RBM42 family.</text>
</comment>
<dbReference type="SUPFAM" id="SSF54928">
    <property type="entry name" value="RNA-binding domain, RBD"/>
    <property type="match status" value="1"/>
</dbReference>
<gene>
    <name evidence="8" type="primary">jg25975</name>
    <name evidence="8" type="ORF">PAEG_LOCUS12511</name>
</gene>
<keyword evidence="9" id="KW-1185">Reference proteome</keyword>
<organism evidence="8 9">
    <name type="scientific">Pararge aegeria aegeria</name>
    <dbReference type="NCBI Taxonomy" id="348720"/>
    <lineage>
        <taxon>Eukaryota</taxon>
        <taxon>Metazoa</taxon>
        <taxon>Ecdysozoa</taxon>
        <taxon>Arthropoda</taxon>
        <taxon>Hexapoda</taxon>
        <taxon>Insecta</taxon>
        <taxon>Pterygota</taxon>
        <taxon>Neoptera</taxon>
        <taxon>Endopterygota</taxon>
        <taxon>Lepidoptera</taxon>
        <taxon>Glossata</taxon>
        <taxon>Ditrysia</taxon>
        <taxon>Papilionoidea</taxon>
        <taxon>Nymphalidae</taxon>
        <taxon>Satyrinae</taxon>
        <taxon>Satyrini</taxon>
        <taxon>Parargina</taxon>
        <taxon>Pararge</taxon>
    </lineage>
</organism>
<feature type="compositionally biased region" description="Basic residues" evidence="6">
    <location>
        <begin position="203"/>
        <end position="212"/>
    </location>
</feature>